<keyword evidence="4" id="KW-0813">Transport</keyword>
<evidence type="ECO:0000256" key="10">
    <source>
        <dbReference type="ARBA" id="ARBA00022989"/>
    </source>
</evidence>
<feature type="transmembrane region" description="Helical" evidence="16">
    <location>
        <begin position="41"/>
        <end position="62"/>
    </location>
</feature>
<dbReference type="Gene3D" id="1.10.287.90">
    <property type="match status" value="1"/>
</dbReference>
<feature type="transmembrane region" description="Helical" evidence="16">
    <location>
        <begin position="83"/>
        <end position="104"/>
    </location>
</feature>
<evidence type="ECO:0000256" key="4">
    <source>
        <dbReference type="ARBA" id="ARBA00022448"/>
    </source>
</evidence>
<organism evidence="19 20">
    <name type="scientific">Halomonas urumqiensis</name>
    <dbReference type="NCBI Taxonomy" id="1684789"/>
    <lineage>
        <taxon>Bacteria</taxon>
        <taxon>Pseudomonadati</taxon>
        <taxon>Pseudomonadota</taxon>
        <taxon>Gammaproteobacteria</taxon>
        <taxon>Oceanospirillales</taxon>
        <taxon>Halomonadaceae</taxon>
        <taxon>Halomonas</taxon>
    </lineage>
</organism>
<comment type="caution">
    <text evidence="19">The sequence shown here is derived from an EMBL/GenBank/DDBJ whole genome shotgun (WGS) entry which is preliminary data.</text>
</comment>
<keyword evidence="5 15" id="KW-0349">Heme</keyword>
<dbReference type="SUPFAM" id="SSF49503">
    <property type="entry name" value="Cupredoxins"/>
    <property type="match status" value="1"/>
</dbReference>
<dbReference type="PANTHER" id="PTHR22888:SF9">
    <property type="entry name" value="CYTOCHROME C OXIDASE SUBUNIT 2"/>
    <property type="match status" value="1"/>
</dbReference>
<proteinExistence type="inferred from homology"/>
<dbReference type="CDD" id="cd13919">
    <property type="entry name" value="CuRO_HCO_II_like_5"/>
    <property type="match status" value="1"/>
</dbReference>
<evidence type="ECO:0000256" key="9">
    <source>
        <dbReference type="ARBA" id="ARBA00022982"/>
    </source>
</evidence>
<evidence type="ECO:0000256" key="5">
    <source>
        <dbReference type="ARBA" id="ARBA00022617"/>
    </source>
</evidence>
<dbReference type="PROSITE" id="PS51007">
    <property type="entry name" value="CYTC"/>
    <property type="match status" value="2"/>
</dbReference>
<dbReference type="InterPro" id="IPR036257">
    <property type="entry name" value="Cyt_c_oxidase_su2_TM_sf"/>
</dbReference>
<keyword evidence="20" id="KW-1185">Reference proteome</keyword>
<dbReference type="PROSITE" id="PS50857">
    <property type="entry name" value="COX2_CUA"/>
    <property type="match status" value="1"/>
</dbReference>
<comment type="similarity">
    <text evidence="2">Belongs to the cytochrome c oxidase subunit 2 family.</text>
</comment>
<dbReference type="EC" id="7.1.1.9" evidence="3"/>
<keyword evidence="11 15" id="KW-0408">Iron</keyword>
<dbReference type="AlphaFoldDB" id="A0A2N7UDF2"/>
<dbReference type="PANTHER" id="PTHR22888">
    <property type="entry name" value="CYTOCHROME C OXIDASE, SUBUNIT II"/>
    <property type="match status" value="1"/>
</dbReference>
<evidence type="ECO:0000256" key="1">
    <source>
        <dbReference type="ARBA" id="ARBA00004141"/>
    </source>
</evidence>
<keyword evidence="6 16" id="KW-0812">Transmembrane</keyword>
<dbReference type="Pfam" id="PF00034">
    <property type="entry name" value="Cytochrom_C"/>
    <property type="match status" value="2"/>
</dbReference>
<accession>A0A2N7UDF2</accession>
<keyword evidence="10 16" id="KW-1133">Transmembrane helix</keyword>
<dbReference type="Pfam" id="PF00116">
    <property type="entry name" value="COX2"/>
    <property type="match status" value="1"/>
</dbReference>
<evidence type="ECO:0000256" key="7">
    <source>
        <dbReference type="ARBA" id="ARBA00022723"/>
    </source>
</evidence>
<dbReference type="InterPro" id="IPR008972">
    <property type="entry name" value="Cupredoxin"/>
</dbReference>
<keyword evidence="13 16" id="KW-0472">Membrane</keyword>
<keyword evidence="9" id="KW-0249">Electron transport</keyword>
<protein>
    <recommendedName>
        <fullName evidence="3">cytochrome-c oxidase</fullName>
        <ecNumber evidence="3">7.1.1.9</ecNumber>
    </recommendedName>
</protein>
<evidence type="ECO:0000256" key="16">
    <source>
        <dbReference type="SAM" id="Phobius"/>
    </source>
</evidence>
<evidence type="ECO:0000256" key="6">
    <source>
        <dbReference type="ARBA" id="ARBA00022692"/>
    </source>
</evidence>
<evidence type="ECO:0000256" key="2">
    <source>
        <dbReference type="ARBA" id="ARBA00007866"/>
    </source>
</evidence>
<dbReference type="OrthoDB" id="9773456at2"/>
<dbReference type="GO" id="GO:0005507">
    <property type="term" value="F:copper ion binding"/>
    <property type="evidence" value="ECO:0007669"/>
    <property type="project" value="InterPro"/>
</dbReference>
<gene>
    <name evidence="19" type="ORF">C1H70_17220</name>
</gene>
<dbReference type="GO" id="GO:0020037">
    <property type="term" value="F:heme binding"/>
    <property type="evidence" value="ECO:0007669"/>
    <property type="project" value="InterPro"/>
</dbReference>
<dbReference type="InterPro" id="IPR009056">
    <property type="entry name" value="Cyt_c-like_dom"/>
</dbReference>
<dbReference type="InterPro" id="IPR045187">
    <property type="entry name" value="CcO_II"/>
</dbReference>
<dbReference type="Gene3D" id="2.60.40.420">
    <property type="entry name" value="Cupredoxins - blue copper proteins"/>
    <property type="match status" value="1"/>
</dbReference>
<dbReference type="GO" id="GO:0004129">
    <property type="term" value="F:cytochrome-c oxidase activity"/>
    <property type="evidence" value="ECO:0007669"/>
    <property type="project" value="UniProtKB-EC"/>
</dbReference>
<dbReference type="SUPFAM" id="SSF46626">
    <property type="entry name" value="Cytochrome c"/>
    <property type="match status" value="2"/>
</dbReference>
<feature type="domain" description="Cytochrome c" evidence="18">
    <location>
        <begin position="363"/>
        <end position="450"/>
    </location>
</feature>
<feature type="domain" description="Cytochrome oxidase subunit II copper A binding" evidence="17">
    <location>
        <begin position="112"/>
        <end position="254"/>
    </location>
</feature>
<evidence type="ECO:0000256" key="13">
    <source>
        <dbReference type="ARBA" id="ARBA00023136"/>
    </source>
</evidence>
<comment type="catalytic activity">
    <reaction evidence="14">
        <text>4 Fe(II)-[cytochrome c] + O2 + 8 H(+)(in) = 4 Fe(III)-[cytochrome c] + 2 H2O + 4 H(+)(out)</text>
        <dbReference type="Rhea" id="RHEA:11436"/>
        <dbReference type="Rhea" id="RHEA-COMP:10350"/>
        <dbReference type="Rhea" id="RHEA-COMP:14399"/>
        <dbReference type="ChEBI" id="CHEBI:15377"/>
        <dbReference type="ChEBI" id="CHEBI:15378"/>
        <dbReference type="ChEBI" id="CHEBI:15379"/>
        <dbReference type="ChEBI" id="CHEBI:29033"/>
        <dbReference type="ChEBI" id="CHEBI:29034"/>
        <dbReference type="EC" id="7.1.1.9"/>
    </reaction>
</comment>
<evidence type="ECO:0000313" key="20">
    <source>
        <dbReference type="Proteomes" id="UP000235547"/>
    </source>
</evidence>
<evidence type="ECO:0000256" key="3">
    <source>
        <dbReference type="ARBA" id="ARBA00012949"/>
    </source>
</evidence>
<dbReference type="InterPro" id="IPR001505">
    <property type="entry name" value="Copper_CuA"/>
</dbReference>
<evidence type="ECO:0000256" key="14">
    <source>
        <dbReference type="ARBA" id="ARBA00047816"/>
    </source>
</evidence>
<evidence type="ECO:0000256" key="8">
    <source>
        <dbReference type="ARBA" id="ARBA00022967"/>
    </source>
</evidence>
<dbReference type="PROSITE" id="PS00078">
    <property type="entry name" value="COX2"/>
    <property type="match status" value="1"/>
</dbReference>
<keyword evidence="7 15" id="KW-0479">Metal-binding</keyword>
<feature type="domain" description="Cytochrome c" evidence="18">
    <location>
        <begin position="267"/>
        <end position="353"/>
    </location>
</feature>
<evidence type="ECO:0000259" key="17">
    <source>
        <dbReference type="PROSITE" id="PS50857"/>
    </source>
</evidence>
<evidence type="ECO:0000313" key="19">
    <source>
        <dbReference type="EMBL" id="PMR78482.1"/>
    </source>
</evidence>
<sequence length="465" mass="51156">MAMAVALIVLAVGSVLFFLFSPWHLTPLASNWEAIDRTISISFWVTGLVFLAVTLFMALALVRFGYQKQRRSRYEPENKPLEAWLTGLTTLGIAALLAPGLFVWGSFVSVPEDAHEVEVVAQQWHWGFRFPGEDGTLGAARSSLIDAGNPFGIDPDDPHGQDDVLVENPRLLLPVDRPVKLILRSKDVIHNFKVAPFRAKMDVVPGQTSYFWLTPTQTGEFEAVCAELCGIAHFAMRAKVAVVEQPSFDAWLAEQPTYAELESLEPADPDAGAERFSACVACHGPQGEGQQAINAPRLAGLDRDYFTRQLHLFQSGARGTHEADRFGQQMRPFATSLSDQAIRDIAAYVETLPVTPTRDTIIGDAERGARLYRTCASCHGAQGAGMAAFKAPRLAGMNDWYLVRQLRHFRDGIRGRHPQDGYGNQMVDMAQILIDDRALADVTAYIGTLAQQTAASNVDATRTEE</sequence>
<dbReference type="EMBL" id="PNRG01000033">
    <property type="protein sequence ID" value="PMR78482.1"/>
    <property type="molecule type" value="Genomic_DNA"/>
</dbReference>
<keyword evidence="12" id="KW-0186">Copper</keyword>
<dbReference type="Gene3D" id="1.10.760.10">
    <property type="entry name" value="Cytochrome c-like domain"/>
    <property type="match status" value="2"/>
</dbReference>
<dbReference type="InterPro" id="IPR036909">
    <property type="entry name" value="Cyt_c-like_dom_sf"/>
</dbReference>
<reference evidence="19 20" key="1">
    <citation type="submission" date="2018-01" db="EMBL/GenBank/DDBJ databases">
        <title>Halomonas endophytica sp. nov., isolated from storage liquid in the stems of Populus euphratica.</title>
        <authorList>
            <person name="Chen C."/>
        </authorList>
    </citation>
    <scope>NUCLEOTIDE SEQUENCE [LARGE SCALE GENOMIC DNA]</scope>
    <source>
        <strain evidence="19 20">BZ-SZ-XJ27</strain>
    </source>
</reference>
<evidence type="ECO:0000259" key="18">
    <source>
        <dbReference type="PROSITE" id="PS51007"/>
    </source>
</evidence>
<dbReference type="RefSeq" id="WP_102589543.1">
    <property type="nucleotide sequence ID" value="NZ_BNAE01000001.1"/>
</dbReference>
<evidence type="ECO:0000256" key="11">
    <source>
        <dbReference type="ARBA" id="ARBA00023004"/>
    </source>
</evidence>
<keyword evidence="8" id="KW-1278">Translocase</keyword>
<dbReference type="InterPro" id="IPR002429">
    <property type="entry name" value="CcO_II-like_C"/>
</dbReference>
<dbReference type="GO" id="GO:0016020">
    <property type="term" value="C:membrane"/>
    <property type="evidence" value="ECO:0007669"/>
    <property type="project" value="UniProtKB-SubCell"/>
</dbReference>
<name>A0A2N7UDF2_9GAMM</name>
<evidence type="ECO:0000256" key="12">
    <source>
        <dbReference type="ARBA" id="ARBA00023008"/>
    </source>
</evidence>
<dbReference type="Proteomes" id="UP000235547">
    <property type="component" value="Unassembled WGS sequence"/>
</dbReference>
<evidence type="ECO:0000256" key="15">
    <source>
        <dbReference type="PROSITE-ProRule" id="PRU00433"/>
    </source>
</evidence>
<dbReference type="PRINTS" id="PR01166">
    <property type="entry name" value="CYCOXIDASEII"/>
</dbReference>
<dbReference type="GO" id="GO:0042773">
    <property type="term" value="P:ATP synthesis coupled electron transport"/>
    <property type="evidence" value="ECO:0007669"/>
    <property type="project" value="TreeGrafter"/>
</dbReference>
<comment type="subcellular location">
    <subcellularLocation>
        <location evidence="1">Membrane</location>
        <topology evidence="1">Multi-pass membrane protein</topology>
    </subcellularLocation>
</comment>